<keyword evidence="2" id="KW-1185">Reference proteome</keyword>
<sequence>MLMIYNGDHYTICVCVVVMQLDSSNDKNVFRCGTGAINDHTPLIGHRTSGFARVEARCCLE</sequence>
<dbReference type="EMBL" id="JAPDNS010000001">
    <property type="protein sequence ID" value="MCW3483999.1"/>
    <property type="molecule type" value="Genomic_DNA"/>
</dbReference>
<evidence type="ECO:0000313" key="2">
    <source>
        <dbReference type="Proteomes" id="UP001207742"/>
    </source>
</evidence>
<comment type="caution">
    <text evidence="1">The sequence shown here is derived from an EMBL/GenBank/DDBJ whole genome shotgun (WGS) entry which is preliminary data.</text>
</comment>
<accession>A0ABT3IJS4</accession>
<reference evidence="1 2" key="1">
    <citation type="submission" date="2022-10" db="EMBL/GenBank/DDBJ databases">
        <title>Chitinophaga nivalis PC15 sp. nov., isolated from Pyeongchang county, South Korea.</title>
        <authorList>
            <person name="Trinh H.N."/>
        </authorList>
    </citation>
    <scope>NUCLEOTIDE SEQUENCE [LARGE SCALE GENOMIC DNA]</scope>
    <source>
        <strain evidence="1 2">PC14</strain>
    </source>
</reference>
<dbReference type="RefSeq" id="WP_264729518.1">
    <property type="nucleotide sequence ID" value="NZ_JAPDNR010000001.1"/>
</dbReference>
<gene>
    <name evidence="1" type="ORF">OL497_08850</name>
</gene>
<name>A0ABT3IJS4_9BACT</name>
<dbReference type="Proteomes" id="UP001207742">
    <property type="component" value="Unassembled WGS sequence"/>
</dbReference>
<evidence type="ECO:0000313" key="1">
    <source>
        <dbReference type="EMBL" id="MCW3483999.1"/>
    </source>
</evidence>
<protein>
    <submittedName>
        <fullName evidence="1">Uncharacterized protein</fullName>
    </submittedName>
</protein>
<proteinExistence type="predicted"/>
<organism evidence="1 2">
    <name type="scientific">Chitinophaga nivalis</name>
    <dbReference type="NCBI Taxonomy" id="2991709"/>
    <lineage>
        <taxon>Bacteria</taxon>
        <taxon>Pseudomonadati</taxon>
        <taxon>Bacteroidota</taxon>
        <taxon>Chitinophagia</taxon>
        <taxon>Chitinophagales</taxon>
        <taxon>Chitinophagaceae</taxon>
        <taxon>Chitinophaga</taxon>
    </lineage>
</organism>